<accession>A0A8S3PS36</accession>
<name>A0A8S3PS36_MYTED</name>
<proteinExistence type="predicted"/>
<gene>
    <name evidence="1" type="ORF">MEDL_1831</name>
</gene>
<evidence type="ECO:0000313" key="1">
    <source>
        <dbReference type="EMBL" id="CAG2186301.1"/>
    </source>
</evidence>
<keyword evidence="2" id="KW-1185">Reference proteome</keyword>
<organism evidence="1 2">
    <name type="scientific">Mytilus edulis</name>
    <name type="common">Blue mussel</name>
    <dbReference type="NCBI Taxonomy" id="6550"/>
    <lineage>
        <taxon>Eukaryota</taxon>
        <taxon>Metazoa</taxon>
        <taxon>Spiralia</taxon>
        <taxon>Lophotrochozoa</taxon>
        <taxon>Mollusca</taxon>
        <taxon>Bivalvia</taxon>
        <taxon>Autobranchia</taxon>
        <taxon>Pteriomorphia</taxon>
        <taxon>Mytilida</taxon>
        <taxon>Mytiloidea</taxon>
        <taxon>Mytilidae</taxon>
        <taxon>Mytilinae</taxon>
        <taxon>Mytilus</taxon>
    </lineage>
</organism>
<dbReference type="EMBL" id="CAJPWZ010000127">
    <property type="protein sequence ID" value="CAG2186301.1"/>
    <property type="molecule type" value="Genomic_DNA"/>
</dbReference>
<sequence>MTVLLGNFTVIQRSHDVVNDHATVKGKVQYCAAFVLKCPEPSQWSLRASSHCPDPSKYSCLKNDLIIGYSENCTVFDYIKAGRKHVLRGGLDADVCSPERYQPGNIIFYTNVSTNCVLLLSSCNEEGQVVNDNGNRSTDVTCRCDYSKGYAFLVKPRNTCFCVPSEEDCSCFLKICPHSTLNLSPDYECINSRQNMSTSKCGSIMNGRENKDEGKGNTHSILNKDNISNPGQWIRYVGLIGFVFCLGKDLTNILGVQRCLLLNHMSNLEPVSNIKYELYNCSVTKESMQIIKLEK</sequence>
<comment type="caution">
    <text evidence="1">The sequence shown here is derived from an EMBL/GenBank/DDBJ whole genome shotgun (WGS) entry which is preliminary data.</text>
</comment>
<dbReference type="Proteomes" id="UP000683360">
    <property type="component" value="Unassembled WGS sequence"/>
</dbReference>
<protein>
    <submittedName>
        <fullName evidence="1">Uncharacterized protein</fullName>
    </submittedName>
</protein>
<evidence type="ECO:0000313" key="2">
    <source>
        <dbReference type="Proteomes" id="UP000683360"/>
    </source>
</evidence>
<reference evidence="1" key="1">
    <citation type="submission" date="2021-03" db="EMBL/GenBank/DDBJ databases">
        <authorList>
            <person name="Bekaert M."/>
        </authorList>
    </citation>
    <scope>NUCLEOTIDE SEQUENCE</scope>
</reference>
<dbReference type="AlphaFoldDB" id="A0A8S3PS36"/>